<gene>
    <name evidence="2" type="primary">ZBED9_21</name>
    <name evidence="2" type="ORF">TNCT_629021</name>
</gene>
<evidence type="ECO:0000256" key="1">
    <source>
        <dbReference type="SAM" id="MobiDB-lite"/>
    </source>
</evidence>
<dbReference type="OrthoDB" id="10062525at2759"/>
<dbReference type="Proteomes" id="UP000887116">
    <property type="component" value="Unassembled WGS sequence"/>
</dbReference>
<name>A0A8X6HZA2_TRICU</name>
<evidence type="ECO:0000313" key="2">
    <source>
        <dbReference type="EMBL" id="GFQ84377.1"/>
    </source>
</evidence>
<reference evidence="2" key="1">
    <citation type="submission" date="2020-07" db="EMBL/GenBank/DDBJ databases">
        <title>Multicomponent nature underlies the extraordinary mechanical properties of spider dragline silk.</title>
        <authorList>
            <person name="Kono N."/>
            <person name="Nakamura H."/>
            <person name="Mori M."/>
            <person name="Yoshida Y."/>
            <person name="Ohtoshi R."/>
            <person name="Malay A.D."/>
            <person name="Moran D.A.P."/>
            <person name="Tomita M."/>
            <person name="Numata K."/>
            <person name="Arakawa K."/>
        </authorList>
    </citation>
    <scope>NUCLEOTIDE SEQUENCE</scope>
</reference>
<comment type="caution">
    <text evidence="2">The sequence shown here is derived from an EMBL/GenBank/DDBJ whole genome shotgun (WGS) entry which is preliminary data.</text>
</comment>
<organism evidence="2 3">
    <name type="scientific">Trichonephila clavata</name>
    <name type="common">Joro spider</name>
    <name type="synonym">Nephila clavata</name>
    <dbReference type="NCBI Taxonomy" id="2740835"/>
    <lineage>
        <taxon>Eukaryota</taxon>
        <taxon>Metazoa</taxon>
        <taxon>Ecdysozoa</taxon>
        <taxon>Arthropoda</taxon>
        <taxon>Chelicerata</taxon>
        <taxon>Arachnida</taxon>
        <taxon>Araneae</taxon>
        <taxon>Araneomorphae</taxon>
        <taxon>Entelegynae</taxon>
        <taxon>Araneoidea</taxon>
        <taxon>Nephilidae</taxon>
        <taxon>Trichonephila</taxon>
    </lineage>
</organism>
<evidence type="ECO:0000313" key="3">
    <source>
        <dbReference type="Proteomes" id="UP000887116"/>
    </source>
</evidence>
<proteinExistence type="predicted"/>
<dbReference type="EMBL" id="BMAO01022791">
    <property type="protein sequence ID" value="GFQ84377.1"/>
    <property type="molecule type" value="Genomic_DNA"/>
</dbReference>
<accession>A0A8X6HZA2</accession>
<feature type="region of interest" description="Disordered" evidence="1">
    <location>
        <begin position="1"/>
        <end position="21"/>
    </location>
</feature>
<protein>
    <submittedName>
        <fullName evidence="2">SCAN domain-containing protein 3</fullName>
    </submittedName>
</protein>
<keyword evidence="3" id="KW-1185">Reference proteome</keyword>
<dbReference type="AlphaFoldDB" id="A0A8X6HZA2"/>
<sequence length="111" mass="12745">MRPLNWQGMDPRPFVNKPGESSMSVQKDQLLGIANDSHKVKFESNFCWIKVMVVYPEIDSTALISLFSCSFSAVTATKTKQWNKLDTSNTIRLSLSPITPRWYYLVEKKQV</sequence>